<dbReference type="Pfam" id="PF01522">
    <property type="entry name" value="Polysacc_deac_1"/>
    <property type="match status" value="1"/>
</dbReference>
<evidence type="ECO:0000256" key="1">
    <source>
        <dbReference type="ARBA" id="ARBA00004613"/>
    </source>
</evidence>
<dbReference type="RefSeq" id="WP_025010830.1">
    <property type="nucleotide sequence ID" value="NZ_AP024616.1"/>
</dbReference>
<dbReference type="PANTHER" id="PTHR34216:SF3">
    <property type="entry name" value="POLY-BETA-1,6-N-ACETYL-D-GLUCOSAMINE N-DEACETYLASE"/>
    <property type="match status" value="1"/>
</dbReference>
<protein>
    <submittedName>
        <fullName evidence="3">Poly-beta-1,6-N-acetyl-D-glucosamine N-deacetylase</fullName>
        <ecNumber evidence="3">3.5.1.-</ecNumber>
    </submittedName>
</protein>
<keyword evidence="4" id="KW-1185">Reference proteome</keyword>
<dbReference type="GO" id="GO:0005576">
    <property type="term" value="C:extracellular region"/>
    <property type="evidence" value="ECO:0007669"/>
    <property type="project" value="UniProtKB-SubCell"/>
</dbReference>
<dbReference type="Proteomes" id="UP000254069">
    <property type="component" value="Unassembled WGS sequence"/>
</dbReference>
<dbReference type="InterPro" id="IPR051398">
    <property type="entry name" value="Polysacch_Deacetylase"/>
</dbReference>
<organism evidence="3 4">
    <name type="scientific">Shewanella algae</name>
    <dbReference type="NCBI Taxonomy" id="38313"/>
    <lineage>
        <taxon>Bacteria</taxon>
        <taxon>Pseudomonadati</taxon>
        <taxon>Pseudomonadota</taxon>
        <taxon>Gammaproteobacteria</taxon>
        <taxon>Alteromonadales</taxon>
        <taxon>Shewanellaceae</taxon>
        <taxon>Shewanella</taxon>
    </lineage>
</organism>
<dbReference type="PROSITE" id="PS51677">
    <property type="entry name" value="NODB"/>
    <property type="match status" value="1"/>
</dbReference>
<sequence>MLKKLCFLLCSCLGLISSPVLAAVILQYHHVSDSSPASTSVTPAQFREQMQYLADHDFNVVPLTQVIEAIRQSKTLAPRTVAITFDDGYLSIAEAAHPILKEFGFPYTLFVAIEPIEKGYREMMSWEQLRTLVAEGAEIANHSWGHEHLIRRNATETEEQWLARIEANLLETEARIAKETGDNLKILAYPYGEYNSQLEALLQRLGFVGLGQQSGAAGPHSALTSLPRFPVAGAYADMNALKVKLHSLNMPVQAISPSNPELPMGQWRPELEVTLDMSDINQSQLMCYVQGQGAKKPQWLSANRFRIQAELDLPPGRSRYNCTAPSKRHGSYYWFSQAWVRPKDDGSWIKE</sequence>
<dbReference type="InterPro" id="IPR002509">
    <property type="entry name" value="NODB_dom"/>
</dbReference>
<dbReference type="EC" id="3.5.1.-" evidence="3"/>
<dbReference type="GO" id="GO:0016810">
    <property type="term" value="F:hydrolase activity, acting on carbon-nitrogen (but not peptide) bonds"/>
    <property type="evidence" value="ECO:0007669"/>
    <property type="project" value="InterPro"/>
</dbReference>
<evidence type="ECO:0000313" key="4">
    <source>
        <dbReference type="Proteomes" id="UP000254069"/>
    </source>
</evidence>
<dbReference type="GO" id="GO:0005975">
    <property type="term" value="P:carbohydrate metabolic process"/>
    <property type="evidence" value="ECO:0007669"/>
    <property type="project" value="InterPro"/>
</dbReference>
<dbReference type="PANTHER" id="PTHR34216">
    <property type="match status" value="1"/>
</dbReference>
<dbReference type="InterPro" id="IPR011330">
    <property type="entry name" value="Glyco_hydro/deAcase_b/a-brl"/>
</dbReference>
<proteinExistence type="predicted"/>
<accession>A0A379ZME5</accession>
<comment type="subcellular location">
    <subcellularLocation>
        <location evidence="1">Secreted</location>
    </subcellularLocation>
</comment>
<accession>A0A3G4UJ95</accession>
<evidence type="ECO:0000313" key="3">
    <source>
        <dbReference type="EMBL" id="SUI64860.1"/>
    </source>
</evidence>
<keyword evidence="2" id="KW-0732">Signal</keyword>
<name>A0A379ZME5_9GAMM</name>
<dbReference type="AlphaFoldDB" id="A0A379ZME5"/>
<dbReference type="SUPFAM" id="SSF88713">
    <property type="entry name" value="Glycoside hydrolase/deacetylase"/>
    <property type="match status" value="1"/>
</dbReference>
<gene>
    <name evidence="3" type="primary">pgaB</name>
    <name evidence="3" type="ORF">NCTC10738_01741</name>
</gene>
<dbReference type="Gene3D" id="3.20.20.370">
    <property type="entry name" value="Glycoside hydrolase/deacetylase"/>
    <property type="match status" value="1"/>
</dbReference>
<dbReference type="GeneID" id="93807118"/>
<evidence type="ECO:0000256" key="2">
    <source>
        <dbReference type="ARBA" id="ARBA00022729"/>
    </source>
</evidence>
<dbReference type="CDD" id="cd10973">
    <property type="entry name" value="CE4_DAC_u4_5s"/>
    <property type="match status" value="1"/>
</dbReference>
<reference evidence="3 4" key="1">
    <citation type="submission" date="2018-06" db="EMBL/GenBank/DDBJ databases">
        <authorList>
            <consortium name="Pathogen Informatics"/>
            <person name="Doyle S."/>
        </authorList>
    </citation>
    <scope>NUCLEOTIDE SEQUENCE [LARGE SCALE GENOMIC DNA]</scope>
    <source>
        <strain evidence="3 4">NCTC10738</strain>
    </source>
</reference>
<keyword evidence="3" id="KW-0378">Hydrolase</keyword>
<dbReference type="EMBL" id="UGYO01000001">
    <property type="protein sequence ID" value="SUI64860.1"/>
    <property type="molecule type" value="Genomic_DNA"/>
</dbReference>